<dbReference type="InterPro" id="IPR019236">
    <property type="entry name" value="APP1_cat"/>
</dbReference>
<evidence type="ECO:0000313" key="4">
    <source>
        <dbReference type="Proteomes" id="UP000014074"/>
    </source>
</evidence>
<dbReference type="GeneID" id="19329378"/>
<dbReference type="GO" id="GO:0030479">
    <property type="term" value="C:actin cortical patch"/>
    <property type="evidence" value="ECO:0007669"/>
    <property type="project" value="TreeGrafter"/>
</dbReference>
<feature type="domain" description="Phosphatidate phosphatase APP1 catalytic" evidence="2">
    <location>
        <begin position="268"/>
        <end position="413"/>
    </location>
</feature>
<dbReference type="AlphaFoldDB" id="R8BW07"/>
<keyword evidence="4" id="KW-1185">Reference proteome</keyword>
<feature type="signal peptide" evidence="1">
    <location>
        <begin position="1"/>
        <end position="18"/>
    </location>
</feature>
<dbReference type="PANTHER" id="PTHR28208:SF2">
    <property type="entry name" value="PHOSPHATIDATE PHOSPHATASE APP1 CATALYTIC DOMAIN-CONTAINING PROTEIN"/>
    <property type="match status" value="1"/>
</dbReference>
<protein>
    <recommendedName>
        <fullName evidence="2">Phosphatidate phosphatase APP1 catalytic domain-containing protein</fullName>
    </recommendedName>
</protein>
<dbReference type="KEGG" id="tmn:UCRPA7_852"/>
<proteinExistence type="predicted"/>
<accession>R8BW07</accession>
<dbReference type="Proteomes" id="UP000014074">
    <property type="component" value="Unassembled WGS sequence"/>
</dbReference>
<gene>
    <name evidence="3" type="ORF">UCRPA7_852</name>
</gene>
<dbReference type="RefSeq" id="XP_007911634.1">
    <property type="nucleotide sequence ID" value="XM_007913443.1"/>
</dbReference>
<dbReference type="InterPro" id="IPR052935">
    <property type="entry name" value="Mg2+_PAP"/>
</dbReference>
<evidence type="ECO:0000313" key="3">
    <source>
        <dbReference type="EMBL" id="EOO03566.1"/>
    </source>
</evidence>
<dbReference type="EMBL" id="KB932817">
    <property type="protein sequence ID" value="EOO03566.1"/>
    <property type="molecule type" value="Genomic_DNA"/>
</dbReference>
<sequence>MALYKAAIVLGTLSGALAAPAPAAAPGPHPQITPAPVLSQQELERRFDIGSYVDSVISGIGSDVSSFVASGVPQYFNDLPTGTAVESSLGISSSDLAAKPTQALNVPAYANWTDQGWNVRVHGNIFKQPDISEQKLNDLANVFLIDVDIKDLPQNQQNQARNMTSEIFVVQQENVAVTVNFVNDVSVEPSHDSGAVNAAGGAQTIHMPHNTTEQGDFDAFVVLKNTTGPLGAYMIPGDVSDRIQTLNMYVEGTNTGNATAWLVPDEGITILSDIDDILRITKIYVPKEGLLNSFARPFTPWMNMPEIYANWSKTVPNFHFHYLTTTPEQVTKNYMDFIYKTYPLGSFDTRPLNFSDASATLSIRKFLLDKIFQTFPKRKFILVGDTTNSDVMKAYPQLVTDYPGQVQCIFLRNTSNTDSDDLFPYDTSGFKNIPQEQYMFFNVPDDLTHLDIVNGQCYNQSIKQNVSFETQGPFGLGDENAAGSLAPPGFLGSLGTCIGLMLMLAAALL</sequence>
<evidence type="ECO:0000259" key="2">
    <source>
        <dbReference type="Pfam" id="PF09949"/>
    </source>
</evidence>
<reference evidence="4" key="1">
    <citation type="journal article" date="2013" name="Genome Announc.">
        <title>Draft genome sequence of the ascomycete Phaeoacremonium aleophilum strain UCR-PA7, a causal agent of the esca disease complex in grapevines.</title>
        <authorList>
            <person name="Blanco-Ulate B."/>
            <person name="Rolshausen P."/>
            <person name="Cantu D."/>
        </authorList>
    </citation>
    <scope>NUCLEOTIDE SEQUENCE [LARGE SCALE GENOMIC DNA]</scope>
    <source>
        <strain evidence="4">UCR-PA7</strain>
    </source>
</reference>
<dbReference type="GO" id="GO:0008195">
    <property type="term" value="F:phosphatidate phosphatase activity"/>
    <property type="evidence" value="ECO:0007669"/>
    <property type="project" value="InterPro"/>
</dbReference>
<dbReference type="eggNOG" id="ENOG502QSDV">
    <property type="taxonomic scope" value="Eukaryota"/>
</dbReference>
<dbReference type="HOGENOM" id="CLU_024935_0_0_1"/>
<organism evidence="3 4">
    <name type="scientific">Phaeoacremonium minimum (strain UCR-PA7)</name>
    <name type="common">Esca disease fungus</name>
    <name type="synonym">Togninia minima</name>
    <dbReference type="NCBI Taxonomy" id="1286976"/>
    <lineage>
        <taxon>Eukaryota</taxon>
        <taxon>Fungi</taxon>
        <taxon>Dikarya</taxon>
        <taxon>Ascomycota</taxon>
        <taxon>Pezizomycotina</taxon>
        <taxon>Sordariomycetes</taxon>
        <taxon>Sordariomycetidae</taxon>
        <taxon>Togniniales</taxon>
        <taxon>Togniniaceae</taxon>
        <taxon>Phaeoacremonium</taxon>
    </lineage>
</organism>
<dbReference type="Pfam" id="PF09949">
    <property type="entry name" value="APP1_cat"/>
    <property type="match status" value="1"/>
</dbReference>
<dbReference type="PANTHER" id="PTHR28208">
    <property type="entry name" value="PHOSPHATIDATE PHOSPHATASE APP1"/>
    <property type="match status" value="1"/>
</dbReference>
<keyword evidence="1" id="KW-0732">Signal</keyword>
<dbReference type="OrthoDB" id="414243at2759"/>
<feature type="chain" id="PRO_5004452910" description="Phosphatidate phosphatase APP1 catalytic domain-containing protein" evidence="1">
    <location>
        <begin position="19"/>
        <end position="509"/>
    </location>
</feature>
<name>R8BW07_PHAM7</name>
<evidence type="ECO:0000256" key="1">
    <source>
        <dbReference type="SAM" id="SignalP"/>
    </source>
</evidence>